<keyword evidence="5 10" id="KW-0547">Nucleotide-binding</keyword>
<dbReference type="SUPFAM" id="SSF56112">
    <property type="entry name" value="Protein kinase-like (PK-like)"/>
    <property type="match status" value="1"/>
</dbReference>
<dbReference type="GO" id="GO:0004674">
    <property type="term" value="F:protein serine/threonine kinase activity"/>
    <property type="evidence" value="ECO:0007669"/>
    <property type="project" value="UniProtKB-KW"/>
</dbReference>
<evidence type="ECO:0000256" key="12">
    <source>
        <dbReference type="SAM" id="Coils"/>
    </source>
</evidence>
<feature type="domain" description="Protein kinase" evidence="13">
    <location>
        <begin position="185"/>
        <end position="465"/>
    </location>
</feature>
<dbReference type="PROSITE" id="PS00107">
    <property type="entry name" value="PROTEIN_KINASE_ATP"/>
    <property type="match status" value="1"/>
</dbReference>
<evidence type="ECO:0000256" key="3">
    <source>
        <dbReference type="ARBA" id="ARBA00022527"/>
    </source>
</evidence>
<evidence type="ECO:0000256" key="9">
    <source>
        <dbReference type="ARBA" id="ARBA00048679"/>
    </source>
</evidence>
<proteinExistence type="inferred from homology"/>
<dbReference type="Gene3D" id="3.30.200.20">
    <property type="entry name" value="Phosphorylase Kinase, domain 1"/>
    <property type="match status" value="1"/>
</dbReference>
<comment type="subcellular location">
    <subcellularLocation>
        <location evidence="1">Membrane</location>
        <topology evidence="1">Single-pass type I membrane protein</topology>
    </subcellularLocation>
</comment>
<dbReference type="InterPro" id="IPR011009">
    <property type="entry name" value="Kinase-like_dom_sf"/>
</dbReference>
<dbReference type="FunFam" id="3.30.200.20:FF:000745">
    <property type="entry name" value="Phytosulfokine receptor 2"/>
    <property type="match status" value="1"/>
</dbReference>
<keyword evidence="7 10" id="KW-0067">ATP-binding</keyword>
<evidence type="ECO:0000256" key="4">
    <source>
        <dbReference type="ARBA" id="ARBA00022679"/>
    </source>
</evidence>
<comment type="catalytic activity">
    <reaction evidence="8">
        <text>L-threonyl-[protein] + ATP = O-phospho-L-threonyl-[protein] + ADP + H(+)</text>
        <dbReference type="Rhea" id="RHEA:46608"/>
        <dbReference type="Rhea" id="RHEA-COMP:11060"/>
        <dbReference type="Rhea" id="RHEA-COMP:11605"/>
        <dbReference type="ChEBI" id="CHEBI:15378"/>
        <dbReference type="ChEBI" id="CHEBI:30013"/>
        <dbReference type="ChEBI" id="CHEBI:30616"/>
        <dbReference type="ChEBI" id="CHEBI:61977"/>
        <dbReference type="ChEBI" id="CHEBI:456216"/>
        <dbReference type="EC" id="2.7.11.1"/>
    </reaction>
</comment>
<dbReference type="GO" id="GO:0016020">
    <property type="term" value="C:membrane"/>
    <property type="evidence" value="ECO:0007669"/>
    <property type="project" value="UniProtKB-SubCell"/>
</dbReference>
<evidence type="ECO:0000256" key="8">
    <source>
        <dbReference type="ARBA" id="ARBA00047899"/>
    </source>
</evidence>
<evidence type="ECO:0000256" key="11">
    <source>
        <dbReference type="RuleBase" id="RU000304"/>
    </source>
</evidence>
<evidence type="ECO:0000256" key="5">
    <source>
        <dbReference type="ARBA" id="ARBA00022741"/>
    </source>
</evidence>
<organism evidence="14">
    <name type="scientific">Fagus sylvatica</name>
    <name type="common">Beechnut</name>
    <dbReference type="NCBI Taxonomy" id="28930"/>
    <lineage>
        <taxon>Eukaryota</taxon>
        <taxon>Viridiplantae</taxon>
        <taxon>Streptophyta</taxon>
        <taxon>Embryophyta</taxon>
        <taxon>Tracheophyta</taxon>
        <taxon>Spermatophyta</taxon>
        <taxon>Magnoliopsida</taxon>
        <taxon>eudicotyledons</taxon>
        <taxon>Gunneridae</taxon>
        <taxon>Pentapetalae</taxon>
        <taxon>rosids</taxon>
        <taxon>fabids</taxon>
        <taxon>Fagales</taxon>
        <taxon>Fagaceae</taxon>
        <taxon>Fagus</taxon>
    </lineage>
</organism>
<dbReference type="InterPro" id="IPR017441">
    <property type="entry name" value="Protein_kinase_ATP_BS"/>
</dbReference>
<sequence>MPPFGFLEMSCVLPVRQRKLGHSLSKMEVAATAIGALLKATGELFCCCVCSKINTTDVNLQSNLDALDMEIKNLMNRRKEVEDDKKVAEKEGYEIKAQVVKWLEDVEKLQLRVNPIQGDFILNKKPFTSFLNCKGKLNNGSTGVGGVGKRSVPKNLNNIHPMRSASFDPNLRISMEELVVATNNFSTDLIVGDGSFGLVYKAQLSNGITVAIKTLDPDAFQGFREFRAEMEILSKLHHPNIVKILGYCMSGSVRLLIYEFMQKGSLDQWLRQEQDAYSSLSWGTRIQIIKDVANGLSFLHGLEKPIIHRDIKASNVLLDSDFQAHIADFGLARQIDISKSHVTTLEAGTMGYMPPEYMEGLTGATLEGDVYSFGILMLAIATGKHPNLRTLLDGKEDLVIPSLSGVSHGFPGLTDFKPLPKASLEEIPCLAVSQLMNQAKTDWNMGTLISLFDSNTMQAIQNIPR</sequence>
<dbReference type="Gene3D" id="1.10.510.10">
    <property type="entry name" value="Transferase(Phosphotransferase) domain 1"/>
    <property type="match status" value="1"/>
</dbReference>
<feature type="binding site" evidence="10">
    <location>
        <position position="213"/>
    </location>
    <ligand>
        <name>ATP</name>
        <dbReference type="ChEBI" id="CHEBI:30616"/>
    </ligand>
</feature>
<keyword evidence="4" id="KW-0808">Transferase</keyword>
<reference evidence="14" key="1">
    <citation type="submission" date="2018-02" db="EMBL/GenBank/DDBJ databases">
        <authorList>
            <person name="Cohen D.B."/>
            <person name="Kent A.D."/>
        </authorList>
    </citation>
    <scope>NUCLEOTIDE SEQUENCE</scope>
</reference>
<evidence type="ECO:0000256" key="2">
    <source>
        <dbReference type="ARBA" id="ARBA00012513"/>
    </source>
</evidence>
<evidence type="ECO:0000256" key="10">
    <source>
        <dbReference type="PROSITE-ProRule" id="PRU10141"/>
    </source>
</evidence>
<dbReference type="InterPro" id="IPR001245">
    <property type="entry name" value="Ser-Thr/Tyr_kinase_cat_dom"/>
</dbReference>
<dbReference type="FunFam" id="1.10.510.10:FF:001023">
    <property type="entry name" value="Os07g0541700 protein"/>
    <property type="match status" value="1"/>
</dbReference>
<dbReference type="AlphaFoldDB" id="A0A2N9F858"/>
<dbReference type="SMART" id="SM00220">
    <property type="entry name" value="S_TKc"/>
    <property type="match status" value="1"/>
</dbReference>
<evidence type="ECO:0000256" key="1">
    <source>
        <dbReference type="ARBA" id="ARBA00004479"/>
    </source>
</evidence>
<protein>
    <recommendedName>
        <fullName evidence="2">non-specific serine/threonine protein kinase</fullName>
        <ecNumber evidence="2">2.7.11.1</ecNumber>
    </recommendedName>
</protein>
<gene>
    <name evidence="14" type="ORF">FSB_LOCUS11225</name>
</gene>
<dbReference type="PANTHER" id="PTHR48006:SF47">
    <property type="entry name" value="PHYTOSULFOKINE RECEPTOR 2-LIKE"/>
    <property type="match status" value="1"/>
</dbReference>
<dbReference type="PANTHER" id="PTHR48006">
    <property type="entry name" value="LEUCINE-RICH REPEAT-CONTAINING PROTEIN DDB_G0281931-RELATED"/>
    <property type="match status" value="1"/>
</dbReference>
<evidence type="ECO:0000313" key="14">
    <source>
        <dbReference type="EMBL" id="SPC83343.1"/>
    </source>
</evidence>
<keyword evidence="3 11" id="KW-0723">Serine/threonine-protein kinase</keyword>
<dbReference type="PROSITE" id="PS00108">
    <property type="entry name" value="PROTEIN_KINASE_ST"/>
    <property type="match status" value="1"/>
</dbReference>
<evidence type="ECO:0000259" key="13">
    <source>
        <dbReference type="PROSITE" id="PS50011"/>
    </source>
</evidence>
<dbReference type="GO" id="GO:0005524">
    <property type="term" value="F:ATP binding"/>
    <property type="evidence" value="ECO:0007669"/>
    <property type="project" value="UniProtKB-UniRule"/>
</dbReference>
<dbReference type="EC" id="2.7.11.1" evidence="2"/>
<comment type="similarity">
    <text evidence="11">Belongs to the protein kinase superfamily.</text>
</comment>
<evidence type="ECO:0000256" key="6">
    <source>
        <dbReference type="ARBA" id="ARBA00022777"/>
    </source>
</evidence>
<dbReference type="InterPro" id="IPR000719">
    <property type="entry name" value="Prot_kinase_dom"/>
</dbReference>
<comment type="catalytic activity">
    <reaction evidence="9">
        <text>L-seryl-[protein] + ATP = O-phospho-L-seryl-[protein] + ADP + H(+)</text>
        <dbReference type="Rhea" id="RHEA:17989"/>
        <dbReference type="Rhea" id="RHEA-COMP:9863"/>
        <dbReference type="Rhea" id="RHEA-COMP:11604"/>
        <dbReference type="ChEBI" id="CHEBI:15378"/>
        <dbReference type="ChEBI" id="CHEBI:29999"/>
        <dbReference type="ChEBI" id="CHEBI:30616"/>
        <dbReference type="ChEBI" id="CHEBI:83421"/>
        <dbReference type="ChEBI" id="CHEBI:456216"/>
        <dbReference type="EC" id="2.7.11.1"/>
    </reaction>
</comment>
<dbReference type="PROSITE" id="PS50011">
    <property type="entry name" value="PROTEIN_KINASE_DOM"/>
    <property type="match status" value="1"/>
</dbReference>
<feature type="coiled-coil region" evidence="12">
    <location>
        <begin position="57"/>
        <end position="91"/>
    </location>
</feature>
<keyword evidence="12" id="KW-0175">Coiled coil</keyword>
<keyword evidence="6" id="KW-0418">Kinase</keyword>
<evidence type="ECO:0000256" key="7">
    <source>
        <dbReference type="ARBA" id="ARBA00022840"/>
    </source>
</evidence>
<dbReference type="Pfam" id="PF07714">
    <property type="entry name" value="PK_Tyr_Ser-Thr"/>
    <property type="match status" value="1"/>
</dbReference>
<dbReference type="InterPro" id="IPR051824">
    <property type="entry name" value="LRR_Rcpt-Like_S/T_Kinase"/>
</dbReference>
<accession>A0A2N9F858</accession>
<dbReference type="EMBL" id="OIVN01000638">
    <property type="protein sequence ID" value="SPC83343.1"/>
    <property type="molecule type" value="Genomic_DNA"/>
</dbReference>
<name>A0A2N9F858_FAGSY</name>
<dbReference type="InterPro" id="IPR008271">
    <property type="entry name" value="Ser/Thr_kinase_AS"/>
</dbReference>